<proteinExistence type="predicted"/>
<dbReference type="Proteomes" id="UP001175228">
    <property type="component" value="Unassembled WGS sequence"/>
</dbReference>
<gene>
    <name evidence="1" type="ORF">EDD18DRAFT_1079399</name>
</gene>
<dbReference type="AlphaFoldDB" id="A0AA39PYX0"/>
<comment type="caution">
    <text evidence="1">The sequence shown here is derived from an EMBL/GenBank/DDBJ whole genome shotgun (WGS) entry which is preliminary data.</text>
</comment>
<reference evidence="1" key="1">
    <citation type="submission" date="2023-06" db="EMBL/GenBank/DDBJ databases">
        <authorList>
            <consortium name="Lawrence Berkeley National Laboratory"/>
            <person name="Ahrendt S."/>
            <person name="Sahu N."/>
            <person name="Indic B."/>
            <person name="Wong-Bajracharya J."/>
            <person name="Merenyi Z."/>
            <person name="Ke H.-M."/>
            <person name="Monk M."/>
            <person name="Kocsube S."/>
            <person name="Drula E."/>
            <person name="Lipzen A."/>
            <person name="Balint B."/>
            <person name="Henrissat B."/>
            <person name="Andreopoulos B."/>
            <person name="Martin F.M."/>
            <person name="Harder C.B."/>
            <person name="Rigling D."/>
            <person name="Ford K.L."/>
            <person name="Foster G.D."/>
            <person name="Pangilinan J."/>
            <person name="Papanicolaou A."/>
            <person name="Barry K."/>
            <person name="LaButti K."/>
            <person name="Viragh M."/>
            <person name="Koriabine M."/>
            <person name="Yan M."/>
            <person name="Riley R."/>
            <person name="Champramary S."/>
            <person name="Plett K.L."/>
            <person name="Tsai I.J."/>
            <person name="Slot J."/>
            <person name="Sipos G."/>
            <person name="Plett J."/>
            <person name="Nagy L.G."/>
            <person name="Grigoriev I.V."/>
        </authorList>
    </citation>
    <scope>NUCLEOTIDE SEQUENCE</scope>
    <source>
        <strain evidence="1">HWK02</strain>
    </source>
</reference>
<protein>
    <submittedName>
        <fullName evidence="1">Uncharacterized protein</fullName>
    </submittedName>
</protein>
<name>A0AA39PYX0_9AGAR</name>
<evidence type="ECO:0000313" key="2">
    <source>
        <dbReference type="Proteomes" id="UP001175228"/>
    </source>
</evidence>
<accession>A0AA39PYX0</accession>
<keyword evidence="2" id="KW-1185">Reference proteome</keyword>
<evidence type="ECO:0000313" key="1">
    <source>
        <dbReference type="EMBL" id="KAK0492699.1"/>
    </source>
</evidence>
<organism evidence="1 2">
    <name type="scientific">Armillaria luteobubalina</name>
    <dbReference type="NCBI Taxonomy" id="153913"/>
    <lineage>
        <taxon>Eukaryota</taxon>
        <taxon>Fungi</taxon>
        <taxon>Dikarya</taxon>
        <taxon>Basidiomycota</taxon>
        <taxon>Agaricomycotina</taxon>
        <taxon>Agaricomycetes</taxon>
        <taxon>Agaricomycetidae</taxon>
        <taxon>Agaricales</taxon>
        <taxon>Marasmiineae</taxon>
        <taxon>Physalacriaceae</taxon>
        <taxon>Armillaria</taxon>
    </lineage>
</organism>
<dbReference type="EMBL" id="JAUEPU010000028">
    <property type="protein sequence ID" value="KAK0492699.1"/>
    <property type="molecule type" value="Genomic_DNA"/>
</dbReference>
<sequence length="163" mass="18342">MKWAHIQLPNNQIARSRWKEGKRPIVDIKEHQNPTQFGEVLFFTVLPNVNGIDQPIALVSLYGKPDPVCLQASNGTYYTAKHHGNDGLVAVDIHTVKSVVAMIPDKRYPGGTDAGYWYMYEKMGLKILQWLGEDVNVDLLNTVTRPQGIYVCNFALLGIAYLK</sequence>